<evidence type="ECO:0000256" key="1">
    <source>
        <dbReference type="SAM" id="MobiDB-lite"/>
    </source>
</evidence>
<sequence>MLKKLGIISVLSILAFTSIACTSTSEKNQASSSYRDQKDVGVNYGTALVANRYKSMEEMIYDADLVAEVEPTGKTQIKDYQGVKYVVTELKVIRALHGSENLKSDIITVFSLELFSGDLFNHEIVFLDIVEPEFQMSDFVVTGAYQGRFRIEDGKVMYDADKYGGEIYFQNEVKGMDLASFEKRIQQAAQNATPLAKPQSTLSIEEQNKIDEQQMLEGNKAMEESKRKRQAELEKKKQQQDETKQQEVKQP</sequence>
<gene>
    <name evidence="3" type="ORF">FPZ44_12075</name>
</gene>
<evidence type="ECO:0000313" key="4">
    <source>
        <dbReference type="Proteomes" id="UP000318102"/>
    </source>
</evidence>
<dbReference type="EMBL" id="VNJK01000001">
    <property type="protein sequence ID" value="TVX93730.1"/>
    <property type="molecule type" value="Genomic_DNA"/>
</dbReference>
<feature type="region of interest" description="Disordered" evidence="1">
    <location>
        <begin position="192"/>
        <end position="251"/>
    </location>
</feature>
<reference evidence="3 4" key="1">
    <citation type="submission" date="2019-07" db="EMBL/GenBank/DDBJ databases">
        <authorList>
            <person name="Kim J."/>
        </authorList>
    </citation>
    <scope>NUCLEOTIDE SEQUENCE [LARGE SCALE GENOMIC DNA]</scope>
    <source>
        <strain evidence="3 4">N4</strain>
    </source>
</reference>
<feature type="compositionally biased region" description="Polar residues" evidence="1">
    <location>
        <begin position="192"/>
        <end position="205"/>
    </location>
</feature>
<comment type="caution">
    <text evidence="3">The sequence shown here is derived from an EMBL/GenBank/DDBJ whole genome shotgun (WGS) entry which is preliminary data.</text>
</comment>
<name>A0A559J1G3_9BACL</name>
<evidence type="ECO:0008006" key="5">
    <source>
        <dbReference type="Google" id="ProtNLM"/>
    </source>
</evidence>
<feature type="compositionally biased region" description="Basic and acidic residues" evidence="1">
    <location>
        <begin position="220"/>
        <end position="251"/>
    </location>
</feature>
<organism evidence="3 4">
    <name type="scientific">Paenibacillus agilis</name>
    <dbReference type="NCBI Taxonomy" id="3020863"/>
    <lineage>
        <taxon>Bacteria</taxon>
        <taxon>Bacillati</taxon>
        <taxon>Bacillota</taxon>
        <taxon>Bacilli</taxon>
        <taxon>Bacillales</taxon>
        <taxon>Paenibacillaceae</taxon>
        <taxon>Paenibacillus</taxon>
    </lineage>
</organism>
<evidence type="ECO:0000313" key="3">
    <source>
        <dbReference type="EMBL" id="TVX93730.1"/>
    </source>
</evidence>
<keyword evidence="2" id="KW-0732">Signal</keyword>
<feature type="signal peptide" evidence="2">
    <location>
        <begin position="1"/>
        <end position="20"/>
    </location>
</feature>
<dbReference type="PROSITE" id="PS51257">
    <property type="entry name" value="PROKAR_LIPOPROTEIN"/>
    <property type="match status" value="1"/>
</dbReference>
<proteinExistence type="predicted"/>
<accession>A0A559J1G3</accession>
<feature type="chain" id="PRO_5021796753" description="Lipoprotein" evidence="2">
    <location>
        <begin position="21"/>
        <end position="251"/>
    </location>
</feature>
<dbReference type="OrthoDB" id="9821690at2"/>
<dbReference type="Proteomes" id="UP000318102">
    <property type="component" value="Unassembled WGS sequence"/>
</dbReference>
<dbReference type="AlphaFoldDB" id="A0A559J1G3"/>
<evidence type="ECO:0000256" key="2">
    <source>
        <dbReference type="SAM" id="SignalP"/>
    </source>
</evidence>
<keyword evidence="4" id="KW-1185">Reference proteome</keyword>
<protein>
    <recommendedName>
        <fullName evidence="5">Lipoprotein</fullName>
    </recommendedName>
</protein>
<dbReference type="RefSeq" id="WP_144990497.1">
    <property type="nucleotide sequence ID" value="NZ_VNJK01000001.1"/>
</dbReference>